<dbReference type="SUPFAM" id="SSF56112">
    <property type="entry name" value="Protein kinase-like (PK-like)"/>
    <property type="match status" value="1"/>
</dbReference>
<proteinExistence type="predicted"/>
<protein>
    <recommendedName>
        <fullName evidence="7">Protein kinase domain-containing protein</fullName>
    </recommendedName>
</protein>
<keyword evidence="4" id="KW-0418">Kinase</keyword>
<dbReference type="PROSITE" id="PS00108">
    <property type="entry name" value="PROTEIN_KINASE_ST"/>
    <property type="match status" value="1"/>
</dbReference>
<reference evidence="9" key="1">
    <citation type="journal article" date="2014" name="Science">
        <title>Ancient hybridizations among the ancestral genomes of bread wheat.</title>
        <authorList>
            <consortium name="International Wheat Genome Sequencing Consortium,"/>
            <person name="Marcussen T."/>
            <person name="Sandve S.R."/>
            <person name="Heier L."/>
            <person name="Spannagl M."/>
            <person name="Pfeifer M."/>
            <person name="Jakobsen K.S."/>
            <person name="Wulff B.B."/>
            <person name="Steuernagel B."/>
            <person name="Mayer K.F."/>
            <person name="Olsen O.A."/>
        </authorList>
    </citation>
    <scope>NUCLEOTIDE SEQUENCE [LARGE SCALE GENOMIC DNA]</scope>
    <source>
        <strain evidence="9">cv. AL8/78</strain>
    </source>
</reference>
<dbReference type="PANTHER" id="PTHR45646:SF12">
    <property type="entry name" value="SERINE_THREONINE-PROTEIN KINASE AFC1"/>
    <property type="match status" value="1"/>
</dbReference>
<keyword evidence="3" id="KW-0547">Nucleotide-binding</keyword>
<dbReference type="EnsemblPlants" id="AET6Gv20629100.23">
    <property type="protein sequence ID" value="AET6Gv20629100.23"/>
    <property type="gene ID" value="AET6Gv20629100"/>
</dbReference>
<reference evidence="8" key="4">
    <citation type="submission" date="2019-03" db="UniProtKB">
        <authorList>
            <consortium name="EnsemblPlants"/>
        </authorList>
    </citation>
    <scope>IDENTIFICATION</scope>
</reference>
<reference evidence="8" key="5">
    <citation type="journal article" date="2021" name="G3 (Bethesda)">
        <title>Aegilops tauschii genome assembly Aet v5.0 features greater sequence contiguity and improved annotation.</title>
        <authorList>
            <person name="Wang L."/>
            <person name="Zhu T."/>
            <person name="Rodriguez J.C."/>
            <person name="Deal K.R."/>
            <person name="Dubcovsky J."/>
            <person name="McGuire P.E."/>
            <person name="Lux T."/>
            <person name="Spannagl M."/>
            <person name="Mayer K.F.X."/>
            <person name="Baldrich P."/>
            <person name="Meyers B.C."/>
            <person name="Huo N."/>
            <person name="Gu Y.Q."/>
            <person name="Zhou H."/>
            <person name="Devos K.M."/>
            <person name="Bennetzen J.L."/>
            <person name="Unver T."/>
            <person name="Budak H."/>
            <person name="Gulick P.J."/>
            <person name="Galiba G."/>
            <person name="Kalapos B."/>
            <person name="Nelson D.R."/>
            <person name="Li P."/>
            <person name="You F.M."/>
            <person name="Luo M.C."/>
            <person name="Dvorak J."/>
        </authorList>
    </citation>
    <scope>NUCLEOTIDE SEQUENCE [LARGE SCALE GENOMIC DNA]</scope>
    <source>
        <strain evidence="8">cv. AL8/78</strain>
    </source>
</reference>
<accession>A0A453P6V7</accession>
<organism evidence="8 9">
    <name type="scientific">Aegilops tauschii subsp. strangulata</name>
    <name type="common">Goatgrass</name>
    <dbReference type="NCBI Taxonomy" id="200361"/>
    <lineage>
        <taxon>Eukaryota</taxon>
        <taxon>Viridiplantae</taxon>
        <taxon>Streptophyta</taxon>
        <taxon>Embryophyta</taxon>
        <taxon>Tracheophyta</taxon>
        <taxon>Spermatophyta</taxon>
        <taxon>Magnoliopsida</taxon>
        <taxon>Liliopsida</taxon>
        <taxon>Poales</taxon>
        <taxon>Poaceae</taxon>
        <taxon>BOP clade</taxon>
        <taxon>Pooideae</taxon>
        <taxon>Triticodae</taxon>
        <taxon>Triticeae</taxon>
        <taxon>Triticinae</taxon>
        <taxon>Aegilops</taxon>
    </lineage>
</organism>
<keyword evidence="1" id="KW-0723">Serine/threonine-protein kinase</keyword>
<dbReference type="InterPro" id="IPR011009">
    <property type="entry name" value="Kinase-like_dom_sf"/>
</dbReference>
<reference evidence="9" key="2">
    <citation type="journal article" date="2017" name="Nat. Plants">
        <title>The Aegilops tauschii genome reveals multiple impacts of transposons.</title>
        <authorList>
            <person name="Zhao G."/>
            <person name="Zou C."/>
            <person name="Li K."/>
            <person name="Wang K."/>
            <person name="Li T."/>
            <person name="Gao L."/>
            <person name="Zhang X."/>
            <person name="Wang H."/>
            <person name="Yang Z."/>
            <person name="Liu X."/>
            <person name="Jiang W."/>
            <person name="Mao L."/>
            <person name="Kong X."/>
            <person name="Jiao Y."/>
            <person name="Jia J."/>
        </authorList>
    </citation>
    <scope>NUCLEOTIDE SEQUENCE [LARGE SCALE GENOMIC DNA]</scope>
    <source>
        <strain evidence="9">cv. AL8/78</strain>
    </source>
</reference>
<keyword evidence="9" id="KW-1185">Reference proteome</keyword>
<dbReference type="InterPro" id="IPR000719">
    <property type="entry name" value="Prot_kinase_dom"/>
</dbReference>
<dbReference type="Gramene" id="AET6Gv20629100.23">
    <property type="protein sequence ID" value="AET6Gv20629100.23"/>
    <property type="gene ID" value="AET6Gv20629100"/>
</dbReference>
<evidence type="ECO:0000256" key="6">
    <source>
        <dbReference type="SAM" id="Phobius"/>
    </source>
</evidence>
<evidence type="ECO:0000313" key="8">
    <source>
        <dbReference type="EnsemblPlants" id="AET6Gv20629100.23"/>
    </source>
</evidence>
<dbReference type="AlphaFoldDB" id="A0A453P6V7"/>
<dbReference type="PANTHER" id="PTHR45646">
    <property type="entry name" value="SERINE/THREONINE-PROTEIN KINASE DOA-RELATED"/>
    <property type="match status" value="1"/>
</dbReference>
<dbReference type="InterPro" id="IPR051175">
    <property type="entry name" value="CLK_kinases"/>
</dbReference>
<reference evidence="8" key="3">
    <citation type="journal article" date="2017" name="Nature">
        <title>Genome sequence of the progenitor of the wheat D genome Aegilops tauschii.</title>
        <authorList>
            <person name="Luo M.C."/>
            <person name="Gu Y.Q."/>
            <person name="Puiu D."/>
            <person name="Wang H."/>
            <person name="Twardziok S.O."/>
            <person name="Deal K.R."/>
            <person name="Huo N."/>
            <person name="Zhu T."/>
            <person name="Wang L."/>
            <person name="Wang Y."/>
            <person name="McGuire P.E."/>
            <person name="Liu S."/>
            <person name="Long H."/>
            <person name="Ramasamy R.K."/>
            <person name="Rodriguez J.C."/>
            <person name="Van S.L."/>
            <person name="Yuan L."/>
            <person name="Wang Z."/>
            <person name="Xia Z."/>
            <person name="Xiao L."/>
            <person name="Anderson O.D."/>
            <person name="Ouyang S."/>
            <person name="Liang Y."/>
            <person name="Zimin A.V."/>
            <person name="Pertea G."/>
            <person name="Qi P."/>
            <person name="Bennetzen J.L."/>
            <person name="Dai X."/>
            <person name="Dawson M.W."/>
            <person name="Muller H.G."/>
            <person name="Kugler K."/>
            <person name="Rivarola-Duarte L."/>
            <person name="Spannagl M."/>
            <person name="Mayer K.F.X."/>
            <person name="Lu F.H."/>
            <person name="Bevan M.W."/>
            <person name="Leroy P."/>
            <person name="Li P."/>
            <person name="You F.M."/>
            <person name="Sun Q."/>
            <person name="Liu Z."/>
            <person name="Lyons E."/>
            <person name="Wicker T."/>
            <person name="Salzberg S.L."/>
            <person name="Devos K.M."/>
            <person name="Dvorak J."/>
        </authorList>
    </citation>
    <scope>NUCLEOTIDE SEQUENCE [LARGE SCALE GENOMIC DNA]</scope>
    <source>
        <strain evidence="8">cv. AL8/78</strain>
    </source>
</reference>
<dbReference type="SMART" id="SM00220">
    <property type="entry name" value="S_TKc"/>
    <property type="match status" value="1"/>
</dbReference>
<dbReference type="GO" id="GO:0005634">
    <property type="term" value="C:nucleus"/>
    <property type="evidence" value="ECO:0007669"/>
    <property type="project" value="TreeGrafter"/>
</dbReference>
<dbReference type="Gene3D" id="1.10.510.10">
    <property type="entry name" value="Transferase(Phosphotransferase) domain 1"/>
    <property type="match status" value="1"/>
</dbReference>
<dbReference type="Proteomes" id="UP000015105">
    <property type="component" value="Chromosome 6D"/>
</dbReference>
<evidence type="ECO:0000256" key="2">
    <source>
        <dbReference type="ARBA" id="ARBA00022679"/>
    </source>
</evidence>
<dbReference type="PROSITE" id="PS50011">
    <property type="entry name" value="PROTEIN_KINASE_DOM"/>
    <property type="match status" value="1"/>
</dbReference>
<keyword evidence="6" id="KW-0472">Membrane</keyword>
<evidence type="ECO:0000256" key="3">
    <source>
        <dbReference type="ARBA" id="ARBA00022741"/>
    </source>
</evidence>
<dbReference type="GO" id="GO:0005524">
    <property type="term" value="F:ATP binding"/>
    <property type="evidence" value="ECO:0007669"/>
    <property type="project" value="UniProtKB-KW"/>
</dbReference>
<keyword evidence="6" id="KW-0812">Transmembrane</keyword>
<evidence type="ECO:0000259" key="7">
    <source>
        <dbReference type="PROSITE" id="PS50011"/>
    </source>
</evidence>
<evidence type="ECO:0000256" key="4">
    <source>
        <dbReference type="ARBA" id="ARBA00022777"/>
    </source>
</evidence>
<dbReference type="InterPro" id="IPR008271">
    <property type="entry name" value="Ser/Thr_kinase_AS"/>
</dbReference>
<keyword evidence="2" id="KW-0808">Transferase</keyword>
<evidence type="ECO:0000313" key="9">
    <source>
        <dbReference type="Proteomes" id="UP000015105"/>
    </source>
</evidence>
<name>A0A453P6V7_AEGTS</name>
<keyword evidence="6" id="KW-1133">Transmembrane helix</keyword>
<evidence type="ECO:0000256" key="1">
    <source>
        <dbReference type="ARBA" id="ARBA00022527"/>
    </source>
</evidence>
<sequence length="199" mass="22750">LVCELSGLGTPFLCLYITIIFFLTSAVMHDLRLIHTDLKPENILLVSPDTIRVHDYKIPIRPPKDGSVFKNLPKSSAIKLIDFGSTTFDHQDHNYVVSTRHYRAPEVILGLGWNYPCDLWSVGCILVELCSGEALFQTHENLEHLAMMEKVLGPLPKHMIARADRRAEKYFRRGLRLDWPEGAASRESMKAVWKLPRLQ</sequence>
<feature type="domain" description="Protein kinase" evidence="7">
    <location>
        <begin position="1"/>
        <end position="198"/>
    </location>
</feature>
<feature type="transmembrane region" description="Helical" evidence="6">
    <location>
        <begin position="6"/>
        <end position="28"/>
    </location>
</feature>
<dbReference type="GO" id="GO:0004674">
    <property type="term" value="F:protein serine/threonine kinase activity"/>
    <property type="evidence" value="ECO:0007669"/>
    <property type="project" value="UniProtKB-KW"/>
</dbReference>
<dbReference type="Pfam" id="PF00069">
    <property type="entry name" value="Pkinase"/>
    <property type="match status" value="1"/>
</dbReference>
<keyword evidence="5" id="KW-0067">ATP-binding</keyword>
<evidence type="ECO:0000256" key="5">
    <source>
        <dbReference type="ARBA" id="ARBA00022840"/>
    </source>
</evidence>